<gene>
    <name evidence="2" type="ORF">E4T82_01510</name>
</gene>
<name>A0A4Y9JDA6_9STRE</name>
<dbReference type="Proteomes" id="UP000297253">
    <property type="component" value="Unassembled WGS sequence"/>
</dbReference>
<dbReference type="AlphaFoldDB" id="A0A4Y9JDA6"/>
<dbReference type="RefSeq" id="WP_135181134.1">
    <property type="nucleotide sequence ID" value="NZ_JADGKZ010000001.1"/>
</dbReference>
<keyword evidence="1" id="KW-1133">Transmembrane helix</keyword>
<accession>A0A4Y9JDA6</accession>
<organism evidence="2 3">
    <name type="scientific">Streptococcus cuniculi</name>
    <dbReference type="NCBI Taxonomy" id="1432788"/>
    <lineage>
        <taxon>Bacteria</taxon>
        <taxon>Bacillati</taxon>
        <taxon>Bacillota</taxon>
        <taxon>Bacilli</taxon>
        <taxon>Lactobacillales</taxon>
        <taxon>Streptococcaceae</taxon>
        <taxon>Streptococcus</taxon>
    </lineage>
</organism>
<protein>
    <submittedName>
        <fullName evidence="2">Uncharacterized protein</fullName>
    </submittedName>
</protein>
<comment type="caution">
    <text evidence="2">The sequence shown here is derived from an EMBL/GenBank/DDBJ whole genome shotgun (WGS) entry which is preliminary data.</text>
</comment>
<sequence>MSSIRLTRDTGMYAIASAVHVYINGEKVGKLASKESQTFEIQESEVSVQVSFWGGKKSNPVIVKAGQEWLVKRRIGNILLSTGLGYFFFPTLQLVEKD</sequence>
<evidence type="ECO:0000256" key="1">
    <source>
        <dbReference type="SAM" id="Phobius"/>
    </source>
</evidence>
<evidence type="ECO:0000313" key="3">
    <source>
        <dbReference type="Proteomes" id="UP000297253"/>
    </source>
</evidence>
<keyword evidence="1" id="KW-0472">Membrane</keyword>
<feature type="transmembrane region" description="Helical" evidence="1">
    <location>
        <begin position="75"/>
        <end position="95"/>
    </location>
</feature>
<evidence type="ECO:0000313" key="2">
    <source>
        <dbReference type="EMBL" id="TFU99010.1"/>
    </source>
</evidence>
<dbReference type="OrthoDB" id="2192880at2"/>
<reference evidence="2 3" key="1">
    <citation type="submission" date="2019-03" db="EMBL/GenBank/DDBJ databases">
        <title>Diversity of the mouse oral microbiome.</title>
        <authorList>
            <person name="Joseph S."/>
            <person name="Aduse-Opoku J."/>
            <person name="Curtis M."/>
            <person name="Wade W."/>
            <person name="Hashim A."/>
        </authorList>
    </citation>
    <scope>NUCLEOTIDE SEQUENCE [LARGE SCALE GENOMIC DNA]</scope>
    <source>
        <strain evidence="2 3">WM131</strain>
    </source>
</reference>
<dbReference type="EMBL" id="SPPD01000001">
    <property type="protein sequence ID" value="TFU99010.1"/>
    <property type="molecule type" value="Genomic_DNA"/>
</dbReference>
<keyword evidence="1" id="KW-0812">Transmembrane</keyword>
<proteinExistence type="predicted"/>